<dbReference type="InterPro" id="IPR050921">
    <property type="entry name" value="T4SS_GSP_E_ATPase"/>
</dbReference>
<dbReference type="CDD" id="cd01130">
    <property type="entry name" value="VirB11-like_ATPase"/>
    <property type="match status" value="1"/>
</dbReference>
<dbReference type="RefSeq" id="WP_227928579.1">
    <property type="nucleotide sequence ID" value="NZ_CP094984.1"/>
</dbReference>
<dbReference type="AlphaFoldDB" id="A0A9X1M6W3"/>
<dbReference type="SUPFAM" id="SSF52540">
    <property type="entry name" value="P-loop containing nucleoside triphosphate hydrolases"/>
    <property type="match status" value="1"/>
</dbReference>
<dbReference type="PANTHER" id="PTHR30486">
    <property type="entry name" value="TWITCHING MOTILITY PROTEIN PILT"/>
    <property type="match status" value="1"/>
</dbReference>
<dbReference type="Pfam" id="PF00437">
    <property type="entry name" value="T2SSE"/>
    <property type="match status" value="1"/>
</dbReference>
<evidence type="ECO:0000259" key="3">
    <source>
        <dbReference type="Pfam" id="PF00437"/>
    </source>
</evidence>
<dbReference type="PANTHER" id="PTHR30486:SF6">
    <property type="entry name" value="TYPE IV PILUS RETRACTATION ATPASE PILT"/>
    <property type="match status" value="1"/>
</dbReference>
<proteinExistence type="inferred from homology"/>
<evidence type="ECO:0000256" key="2">
    <source>
        <dbReference type="SAM" id="MobiDB-lite"/>
    </source>
</evidence>
<dbReference type="InterPro" id="IPR001482">
    <property type="entry name" value="T2SS/T4SS_dom"/>
</dbReference>
<feature type="region of interest" description="Disordered" evidence="2">
    <location>
        <begin position="396"/>
        <end position="431"/>
    </location>
</feature>
<comment type="similarity">
    <text evidence="1">Belongs to the GSP E family.</text>
</comment>
<organism evidence="4 5">
    <name type="scientific">Arthrobacter zhangbolii</name>
    <dbReference type="NCBI Taxonomy" id="2886936"/>
    <lineage>
        <taxon>Bacteria</taxon>
        <taxon>Bacillati</taxon>
        <taxon>Actinomycetota</taxon>
        <taxon>Actinomycetes</taxon>
        <taxon>Micrococcales</taxon>
        <taxon>Micrococcaceae</taxon>
        <taxon>Arthrobacter</taxon>
    </lineage>
</organism>
<sequence>MSVGENGGPPRGARQLPGADPLLARVRDRMLAHPEPVTGARLAAAVQASGRLLGSEGTLHAVDRMRAELQGLGPLQPLALHPGVSDILVNGPDRVWVDSGHGLELTGIRFAGDAEVQSLATRLVAAGGRRLDDSCPCVDVQLPGYRVHAVLRPVSTGSTLLSIRIHRTRTFTLAELTRTGTLDIECERVLRSIIRHRLNFMVSGATGTGKTTLLSTLLSLSGPRERLVLVEDAAELEPDHPHVVGLQTRHGNVEGTGVLDQTELVRQALRMRPDRLVVGECRGAEVRELLAALNTGHDGAGGTIHANSASGVPARLAALGALAGMSPEAVALQAAAALDVVIHLHRAAGVRTISEVAVLMLSNGQLTAVPALRREGATYRRESGWAELERRLQLRAAAEADDGPAADGPAADGPAADRPATEGPRVTAWQA</sequence>
<protein>
    <submittedName>
        <fullName evidence="4">TadA family conjugal transfer-associated ATPase</fullName>
    </submittedName>
</protein>
<feature type="domain" description="Bacterial type II secretion system protein E" evidence="3">
    <location>
        <begin position="70"/>
        <end position="346"/>
    </location>
</feature>
<evidence type="ECO:0000256" key="1">
    <source>
        <dbReference type="ARBA" id="ARBA00006611"/>
    </source>
</evidence>
<dbReference type="Proteomes" id="UP001155145">
    <property type="component" value="Unassembled WGS sequence"/>
</dbReference>
<dbReference type="GO" id="GO:0016887">
    <property type="term" value="F:ATP hydrolysis activity"/>
    <property type="evidence" value="ECO:0007669"/>
    <property type="project" value="InterPro"/>
</dbReference>
<dbReference type="Gene3D" id="3.30.450.370">
    <property type="match status" value="1"/>
</dbReference>
<gene>
    <name evidence="4" type="ORF">LJ755_07110</name>
</gene>
<accession>A0A9X1M6W3</accession>
<feature type="compositionally biased region" description="Low complexity" evidence="2">
    <location>
        <begin position="405"/>
        <end position="418"/>
    </location>
</feature>
<dbReference type="InterPro" id="IPR022399">
    <property type="entry name" value="TadA-like_ATPase"/>
</dbReference>
<dbReference type="Gene3D" id="3.40.50.300">
    <property type="entry name" value="P-loop containing nucleotide triphosphate hydrolases"/>
    <property type="match status" value="1"/>
</dbReference>
<comment type="caution">
    <text evidence="4">The sequence shown here is derived from an EMBL/GenBank/DDBJ whole genome shotgun (WGS) entry which is preliminary data.</text>
</comment>
<dbReference type="EMBL" id="JAJFZT010000004">
    <property type="protein sequence ID" value="MCC3272499.1"/>
    <property type="molecule type" value="Genomic_DNA"/>
</dbReference>
<dbReference type="NCBIfam" id="TIGR03819">
    <property type="entry name" value="heli_sec_ATPase"/>
    <property type="match status" value="1"/>
</dbReference>
<evidence type="ECO:0000313" key="5">
    <source>
        <dbReference type="Proteomes" id="UP001155145"/>
    </source>
</evidence>
<evidence type="ECO:0000313" key="4">
    <source>
        <dbReference type="EMBL" id="MCC3272499.1"/>
    </source>
</evidence>
<name>A0A9X1M6W3_9MICC</name>
<dbReference type="InterPro" id="IPR027417">
    <property type="entry name" value="P-loop_NTPase"/>
</dbReference>
<reference evidence="4" key="1">
    <citation type="submission" date="2021-10" db="EMBL/GenBank/DDBJ databases">
        <title>Novel species in genus Arthrobacter.</title>
        <authorList>
            <person name="Liu Y."/>
        </authorList>
    </citation>
    <scope>NUCLEOTIDE SEQUENCE</scope>
    <source>
        <strain evidence="4">Zg-Y462</strain>
    </source>
</reference>